<dbReference type="Gene3D" id="2.60.40.10">
    <property type="entry name" value="Immunoglobulins"/>
    <property type="match status" value="1"/>
</dbReference>
<dbReference type="Gene3D" id="2.60.120.260">
    <property type="entry name" value="Galactose-binding domain-like"/>
    <property type="match status" value="1"/>
</dbReference>
<comment type="caution">
    <text evidence="9">The sequence shown here is derived from an EMBL/GenBank/DDBJ whole genome shotgun (WGS) entry which is preliminary data.</text>
</comment>
<dbReference type="Pfam" id="PF00703">
    <property type="entry name" value="Glyco_hydro_2"/>
    <property type="match status" value="1"/>
</dbReference>
<dbReference type="InterPro" id="IPR054593">
    <property type="entry name" value="Beta-mannosidase-like_N2"/>
</dbReference>
<name>A0ABV5CDX1_9SPHI</name>
<comment type="similarity">
    <text evidence="2">Belongs to the glycosyl hydrolase 2 family.</text>
</comment>
<dbReference type="SUPFAM" id="SSF51445">
    <property type="entry name" value="(Trans)glycosidases"/>
    <property type="match status" value="1"/>
</dbReference>
<dbReference type="InterPro" id="IPR036156">
    <property type="entry name" value="Beta-gal/glucu_dom_sf"/>
</dbReference>
<evidence type="ECO:0000256" key="1">
    <source>
        <dbReference type="ARBA" id="ARBA00000829"/>
    </source>
</evidence>
<dbReference type="PANTHER" id="PTHR43730">
    <property type="entry name" value="BETA-MANNOSIDASE"/>
    <property type="match status" value="1"/>
</dbReference>
<evidence type="ECO:0000313" key="9">
    <source>
        <dbReference type="EMBL" id="MFB5945749.1"/>
    </source>
</evidence>
<proteinExistence type="inferred from homology"/>
<feature type="domain" description="Glycoside hydrolase family 2 immunoglobulin-like beta-sandwich" evidence="7">
    <location>
        <begin position="175"/>
        <end position="279"/>
    </location>
</feature>
<keyword evidence="6" id="KW-0732">Signal</keyword>
<protein>
    <recommendedName>
        <fullName evidence="3">beta-mannosidase</fullName>
        <ecNumber evidence="3">3.2.1.25</ecNumber>
    </recommendedName>
</protein>
<gene>
    <name evidence="9" type="ORF">WKR92_07875</name>
</gene>
<evidence type="ECO:0000256" key="5">
    <source>
        <dbReference type="ARBA" id="ARBA00023295"/>
    </source>
</evidence>
<feature type="signal peptide" evidence="6">
    <location>
        <begin position="1"/>
        <end position="19"/>
    </location>
</feature>
<dbReference type="InterPro" id="IPR050887">
    <property type="entry name" value="Beta-mannosidase_GH2"/>
</dbReference>
<organism evidence="9 10">
    <name type="scientific">Albibacterium profundi</name>
    <dbReference type="NCBI Taxonomy" id="3134906"/>
    <lineage>
        <taxon>Bacteria</taxon>
        <taxon>Pseudomonadati</taxon>
        <taxon>Bacteroidota</taxon>
        <taxon>Sphingobacteriia</taxon>
        <taxon>Sphingobacteriales</taxon>
        <taxon>Sphingobacteriaceae</taxon>
        <taxon>Albibacterium</taxon>
    </lineage>
</organism>
<dbReference type="InterPro" id="IPR006102">
    <property type="entry name" value="Ig-like_GH2"/>
</dbReference>
<evidence type="ECO:0000256" key="4">
    <source>
        <dbReference type="ARBA" id="ARBA00022801"/>
    </source>
</evidence>
<evidence type="ECO:0000313" key="10">
    <source>
        <dbReference type="Proteomes" id="UP001580928"/>
    </source>
</evidence>
<dbReference type="InterPro" id="IPR013783">
    <property type="entry name" value="Ig-like_fold"/>
</dbReference>
<keyword evidence="5" id="KW-0326">Glycosidase</keyword>
<dbReference type="SUPFAM" id="SSF49785">
    <property type="entry name" value="Galactose-binding domain-like"/>
    <property type="match status" value="1"/>
</dbReference>
<evidence type="ECO:0000259" key="7">
    <source>
        <dbReference type="Pfam" id="PF00703"/>
    </source>
</evidence>
<dbReference type="PANTHER" id="PTHR43730:SF1">
    <property type="entry name" value="BETA-MANNOSIDASE"/>
    <property type="match status" value="1"/>
</dbReference>
<dbReference type="Gene3D" id="3.20.20.80">
    <property type="entry name" value="Glycosidases"/>
    <property type="match status" value="1"/>
</dbReference>
<sequence length="440" mass="50713">MRKILLLFFFLHLCSISSAQLYREYLLSDWVFKSTESKYWLPAQVPGNSVDDLLLNGKTSVNKADTTWQYRTTFIADKQIMSRDFVELLFEGLDTRATVYLNQEKILEANNMFRSWSVPVKPWLKEGDNELLIEFEADDYTPSLRKAFYHYDSGLSLIPAGIWKPIILESWNDYRLDDVSYKVEEIKDKVAYLDASIEFRTAQNLAVDIEIYDEVSGRTFARENITFDKDSHRMDIPFTIRRPKLWWPKALGKPNLYKIGVRVKGADNEQTLGKRIGIRTIQVDGASRNDLRISINDKPVLVKQTDYRPFLINISSQNTTDYEAIFKVVESLGKTMVRVLGVGVYENEYFYDLADVHGIMILQDFMFVPTDYPKTESFLKNVKTEALENIKSLQHHPSIVAWGGVMADDLNPEDESSAGINAVLKESLKQINPSYIFLPE</sequence>
<evidence type="ECO:0000256" key="3">
    <source>
        <dbReference type="ARBA" id="ARBA00012754"/>
    </source>
</evidence>
<dbReference type="SUPFAM" id="SSF49303">
    <property type="entry name" value="beta-Galactosidase/glucuronidase domain"/>
    <property type="match status" value="1"/>
</dbReference>
<keyword evidence="4" id="KW-0378">Hydrolase</keyword>
<dbReference type="RefSeq" id="WP_375557283.1">
    <property type="nucleotide sequence ID" value="NZ_JBBVGT010000002.1"/>
</dbReference>
<accession>A0ABV5CDX1</accession>
<dbReference type="Proteomes" id="UP001580928">
    <property type="component" value="Unassembled WGS sequence"/>
</dbReference>
<evidence type="ECO:0000259" key="8">
    <source>
        <dbReference type="Pfam" id="PF22666"/>
    </source>
</evidence>
<reference evidence="9 10" key="1">
    <citation type="submission" date="2024-04" db="EMBL/GenBank/DDBJ databases">
        <title>Albibacterium profundi sp. nov., isolated from sediment of the Challenger Deep of Mariana Trench.</title>
        <authorList>
            <person name="Wang Y."/>
        </authorList>
    </citation>
    <scope>NUCLEOTIDE SEQUENCE [LARGE SCALE GENOMIC DNA]</scope>
    <source>
        <strain evidence="9 10">RHL897</strain>
    </source>
</reference>
<dbReference type="EMBL" id="JBBVGT010000002">
    <property type="protein sequence ID" value="MFB5945749.1"/>
    <property type="molecule type" value="Genomic_DNA"/>
</dbReference>
<dbReference type="Pfam" id="PF22666">
    <property type="entry name" value="Glyco_hydro_2_N2"/>
    <property type="match status" value="1"/>
</dbReference>
<feature type="domain" description="Beta-mannosidase-like galactose-binding" evidence="8">
    <location>
        <begin position="30"/>
        <end position="137"/>
    </location>
</feature>
<dbReference type="InterPro" id="IPR008979">
    <property type="entry name" value="Galactose-bd-like_sf"/>
</dbReference>
<dbReference type="EC" id="3.2.1.25" evidence="3"/>
<comment type="catalytic activity">
    <reaction evidence="1">
        <text>Hydrolysis of terminal, non-reducing beta-D-mannose residues in beta-D-mannosides.</text>
        <dbReference type="EC" id="3.2.1.25"/>
    </reaction>
</comment>
<evidence type="ECO:0000256" key="6">
    <source>
        <dbReference type="SAM" id="SignalP"/>
    </source>
</evidence>
<keyword evidence="10" id="KW-1185">Reference proteome</keyword>
<evidence type="ECO:0000256" key="2">
    <source>
        <dbReference type="ARBA" id="ARBA00007401"/>
    </source>
</evidence>
<dbReference type="InterPro" id="IPR017853">
    <property type="entry name" value="GH"/>
</dbReference>
<feature type="chain" id="PRO_5047183912" description="beta-mannosidase" evidence="6">
    <location>
        <begin position="20"/>
        <end position="440"/>
    </location>
</feature>